<reference evidence="1 2" key="1">
    <citation type="journal article" date="2011" name="Nat. Genet.">
        <title>The genome of the mesopolyploid crop species Brassica rapa.</title>
        <authorList>
            <consortium name="Brassica rapa Genome Sequencing Project Consortium"/>
            <person name="Wang X."/>
            <person name="Wang H."/>
            <person name="Wang J."/>
            <person name="Sun R."/>
            <person name="Wu J."/>
            <person name="Liu S."/>
            <person name="Bai Y."/>
            <person name="Mun J.H."/>
            <person name="Bancroft I."/>
            <person name="Cheng F."/>
            <person name="Huang S."/>
            <person name="Li X."/>
            <person name="Hua W."/>
            <person name="Wang J."/>
            <person name="Wang X."/>
            <person name="Freeling M."/>
            <person name="Pires J.C."/>
            <person name="Paterson A.H."/>
            <person name="Chalhoub B."/>
            <person name="Wang B."/>
            <person name="Hayward A."/>
            <person name="Sharpe A.G."/>
            <person name="Park B.S."/>
            <person name="Weisshaar B."/>
            <person name="Liu B."/>
            <person name="Li B."/>
            <person name="Liu B."/>
            <person name="Tong C."/>
            <person name="Song C."/>
            <person name="Duran C."/>
            <person name="Peng C."/>
            <person name="Geng C."/>
            <person name="Koh C."/>
            <person name="Lin C."/>
            <person name="Edwards D."/>
            <person name="Mu D."/>
            <person name="Shen D."/>
            <person name="Soumpourou E."/>
            <person name="Li F."/>
            <person name="Fraser F."/>
            <person name="Conant G."/>
            <person name="Lassalle G."/>
            <person name="King G.J."/>
            <person name="Bonnema G."/>
            <person name="Tang H."/>
            <person name="Wang H."/>
            <person name="Belcram H."/>
            <person name="Zhou H."/>
            <person name="Hirakawa H."/>
            <person name="Abe H."/>
            <person name="Guo H."/>
            <person name="Wang H."/>
            <person name="Jin H."/>
            <person name="Parkin I.A."/>
            <person name="Batley J."/>
            <person name="Kim J.S."/>
            <person name="Just J."/>
            <person name="Li J."/>
            <person name="Xu J."/>
            <person name="Deng J."/>
            <person name="Kim J.A."/>
            <person name="Li J."/>
            <person name="Yu J."/>
            <person name="Meng J."/>
            <person name="Wang J."/>
            <person name="Min J."/>
            <person name="Poulain J."/>
            <person name="Wang J."/>
            <person name="Hatakeyama K."/>
            <person name="Wu K."/>
            <person name="Wang L."/>
            <person name="Fang L."/>
            <person name="Trick M."/>
            <person name="Links M.G."/>
            <person name="Zhao M."/>
            <person name="Jin M."/>
            <person name="Ramchiary N."/>
            <person name="Drou N."/>
            <person name="Berkman P.J."/>
            <person name="Cai Q."/>
            <person name="Huang Q."/>
            <person name="Li R."/>
            <person name="Tabata S."/>
            <person name="Cheng S."/>
            <person name="Zhang S."/>
            <person name="Zhang S."/>
            <person name="Huang S."/>
            <person name="Sato S."/>
            <person name="Sun S."/>
            <person name="Kwon S.J."/>
            <person name="Choi S.R."/>
            <person name="Lee T.H."/>
            <person name="Fan W."/>
            <person name="Zhao X."/>
            <person name="Tan X."/>
            <person name="Xu X."/>
            <person name="Wang Y."/>
            <person name="Qiu Y."/>
            <person name="Yin Y."/>
            <person name="Li Y."/>
            <person name="Du Y."/>
            <person name="Liao Y."/>
            <person name="Lim Y."/>
            <person name="Narusaka Y."/>
            <person name="Wang Y."/>
            <person name="Wang Z."/>
            <person name="Li Z."/>
            <person name="Wang Z."/>
            <person name="Xiong Z."/>
            <person name="Zhang Z."/>
        </authorList>
    </citation>
    <scope>NUCLEOTIDE SEQUENCE [LARGE SCALE GENOMIC DNA]</scope>
    <source>
        <strain evidence="1 2">cv. Chiifu-401-42</strain>
    </source>
</reference>
<dbReference type="Proteomes" id="UP000011750">
    <property type="component" value="Chromosome A08"/>
</dbReference>
<organism evidence="1 2">
    <name type="scientific">Brassica campestris</name>
    <name type="common">Field mustard</name>
    <dbReference type="NCBI Taxonomy" id="3711"/>
    <lineage>
        <taxon>Eukaryota</taxon>
        <taxon>Viridiplantae</taxon>
        <taxon>Streptophyta</taxon>
        <taxon>Embryophyta</taxon>
        <taxon>Tracheophyta</taxon>
        <taxon>Spermatophyta</taxon>
        <taxon>Magnoliopsida</taxon>
        <taxon>eudicotyledons</taxon>
        <taxon>Gunneridae</taxon>
        <taxon>Pentapetalae</taxon>
        <taxon>rosids</taxon>
        <taxon>malvids</taxon>
        <taxon>Brassicales</taxon>
        <taxon>Brassicaceae</taxon>
        <taxon>Brassiceae</taxon>
        <taxon>Brassica</taxon>
    </lineage>
</organism>
<dbReference type="EnsemblPlants" id="Bra038042.1">
    <property type="protein sequence ID" value="Bra038042.1-P"/>
    <property type="gene ID" value="Bra038042"/>
</dbReference>
<dbReference type="AlphaFoldDB" id="M4FAC8"/>
<dbReference type="OMA" id="ACVMMNT"/>
<evidence type="ECO:0000313" key="2">
    <source>
        <dbReference type="Proteomes" id="UP000011750"/>
    </source>
</evidence>
<evidence type="ECO:0000313" key="1">
    <source>
        <dbReference type="EnsemblPlants" id="Bra038042.1-P"/>
    </source>
</evidence>
<accession>M4FAC8</accession>
<name>M4FAC8_BRACM</name>
<proteinExistence type="predicted"/>
<sequence length="89" mass="9775">MEKLSVKFAFIALLAVACVMMSTMTVQNVEASRLLPEEAPVVHYEASTQVVKPQDFHCREGCRFAIQARFSSISSLRISILISPSSSIA</sequence>
<dbReference type="PROSITE" id="PS51257">
    <property type="entry name" value="PROKAR_LIPOPROTEIN"/>
    <property type="match status" value="1"/>
</dbReference>
<reference evidence="1" key="3">
    <citation type="submission" date="2023-03" db="UniProtKB">
        <authorList>
            <consortium name="EnsemblPlants"/>
        </authorList>
    </citation>
    <scope>IDENTIFICATION</scope>
    <source>
        <strain evidence="1">cv. Chiifu-401-42</strain>
    </source>
</reference>
<dbReference type="InParanoid" id="M4FAC8"/>
<keyword evidence="2" id="KW-1185">Reference proteome</keyword>
<protein>
    <submittedName>
        <fullName evidence="1">Uncharacterized protein</fullName>
    </submittedName>
</protein>
<reference evidence="1 2" key="2">
    <citation type="journal article" date="2018" name="Hortic Res">
        <title>Improved Brassica rapa reference genome by single-molecule sequencing and chromosome conformation capture technologies.</title>
        <authorList>
            <person name="Zhang L."/>
            <person name="Cai X."/>
            <person name="Wu J."/>
            <person name="Liu M."/>
            <person name="Grob S."/>
            <person name="Cheng F."/>
            <person name="Liang J."/>
            <person name="Cai C."/>
            <person name="Liu Z."/>
            <person name="Liu B."/>
            <person name="Wang F."/>
            <person name="Li S."/>
            <person name="Liu F."/>
            <person name="Li X."/>
            <person name="Cheng L."/>
            <person name="Yang W."/>
            <person name="Li M.H."/>
            <person name="Grossniklaus U."/>
            <person name="Zheng H."/>
            <person name="Wang X."/>
        </authorList>
    </citation>
    <scope>NUCLEOTIDE SEQUENCE [LARGE SCALE GENOMIC DNA]</scope>
    <source>
        <strain evidence="1 2">cv. Chiifu-401-42</strain>
    </source>
</reference>
<dbReference type="HOGENOM" id="CLU_2457965_0_0_1"/>
<dbReference type="Gramene" id="Bra038042.1">
    <property type="protein sequence ID" value="Bra038042.1-P"/>
    <property type="gene ID" value="Bra038042"/>
</dbReference>